<proteinExistence type="predicted"/>
<reference evidence="1 2" key="1">
    <citation type="submission" date="2018-02" db="EMBL/GenBank/DDBJ databases">
        <title>The genomes of Aspergillus section Nigri reveals drivers in fungal speciation.</title>
        <authorList>
            <consortium name="DOE Joint Genome Institute"/>
            <person name="Vesth T.C."/>
            <person name="Nybo J."/>
            <person name="Theobald S."/>
            <person name="Brandl J."/>
            <person name="Frisvad J.C."/>
            <person name="Nielsen K.F."/>
            <person name="Lyhne E.K."/>
            <person name="Kogle M.E."/>
            <person name="Kuo A."/>
            <person name="Riley R."/>
            <person name="Clum A."/>
            <person name="Nolan M."/>
            <person name="Lipzen A."/>
            <person name="Salamov A."/>
            <person name="Henrissat B."/>
            <person name="Wiebenga A."/>
            <person name="De vries R.P."/>
            <person name="Grigoriev I.V."/>
            <person name="Mortensen U.H."/>
            <person name="Andersen M.R."/>
            <person name="Baker S.E."/>
        </authorList>
    </citation>
    <scope>NUCLEOTIDE SEQUENCE [LARGE SCALE GENOMIC DNA]</scope>
    <source>
        <strain evidence="1 2">CBS 707.79</strain>
    </source>
</reference>
<accession>A0A319DJL0</accession>
<dbReference type="EMBL" id="KZ825821">
    <property type="protein sequence ID" value="PYH97715.1"/>
    <property type="molecule type" value="Genomic_DNA"/>
</dbReference>
<evidence type="ECO:0000313" key="1">
    <source>
        <dbReference type="EMBL" id="PYH97715.1"/>
    </source>
</evidence>
<name>A0A319DJL0_9EURO</name>
<protein>
    <submittedName>
        <fullName evidence="1">Uncharacterized protein</fullName>
    </submittedName>
</protein>
<keyword evidence="2" id="KW-1185">Reference proteome</keyword>
<sequence>MYVPAARSRVINTAEQMHSKWNRKKTSLLGQALPWTHRIPFFCRSAPLATPGSRLGAIGWKSLYRVKDSRSCICTVFVMGVGWTLEIRASKTLGWENSARSFRFGPIVMYAVNR</sequence>
<organism evidence="1 2">
    <name type="scientific">Aspergillus ellipticus CBS 707.79</name>
    <dbReference type="NCBI Taxonomy" id="1448320"/>
    <lineage>
        <taxon>Eukaryota</taxon>
        <taxon>Fungi</taxon>
        <taxon>Dikarya</taxon>
        <taxon>Ascomycota</taxon>
        <taxon>Pezizomycotina</taxon>
        <taxon>Eurotiomycetes</taxon>
        <taxon>Eurotiomycetidae</taxon>
        <taxon>Eurotiales</taxon>
        <taxon>Aspergillaceae</taxon>
        <taxon>Aspergillus</taxon>
        <taxon>Aspergillus subgen. Circumdati</taxon>
    </lineage>
</organism>
<evidence type="ECO:0000313" key="2">
    <source>
        <dbReference type="Proteomes" id="UP000247810"/>
    </source>
</evidence>
<dbReference type="AlphaFoldDB" id="A0A319DJL0"/>
<gene>
    <name evidence="1" type="ORF">BO71DRAFT_395967</name>
</gene>
<dbReference type="VEuPathDB" id="FungiDB:BO71DRAFT_395967"/>
<dbReference type="Proteomes" id="UP000247810">
    <property type="component" value="Unassembled WGS sequence"/>
</dbReference>